<accession>B9ERJ3</accession>
<evidence type="ECO:0000313" key="2">
    <source>
        <dbReference type="Proteomes" id="UP000001423"/>
    </source>
</evidence>
<sequence>MVFKHDRLTLIEKSFCRSFQINLWIRAGARKDPWMIRVPKGVSRCISTHRDHE</sequence>
<dbReference type="EMBL" id="BX548175">
    <property type="protein sequence ID" value="CAX32092.1"/>
    <property type="molecule type" value="Genomic_DNA"/>
</dbReference>
<keyword evidence="2" id="KW-1185">Reference proteome</keyword>
<evidence type="ECO:0000313" key="1">
    <source>
        <dbReference type="EMBL" id="CAX32092.1"/>
    </source>
</evidence>
<dbReference type="HOGENOM" id="CLU_3065040_0_0_3"/>
<dbReference type="AlphaFoldDB" id="B9ERJ3"/>
<organism evidence="1 2">
    <name type="scientific">Prochlorococcus marinus (strain MIT 9313)</name>
    <dbReference type="NCBI Taxonomy" id="74547"/>
    <lineage>
        <taxon>Bacteria</taxon>
        <taxon>Bacillati</taxon>
        <taxon>Cyanobacteriota</taxon>
        <taxon>Cyanophyceae</taxon>
        <taxon>Synechococcales</taxon>
        <taxon>Prochlorococcaceae</taxon>
        <taxon>Prochlorococcus</taxon>
    </lineage>
</organism>
<reference evidence="1 2" key="1">
    <citation type="journal article" date="2003" name="Nature">
        <title>Genome divergence in two Prochlorococcus ecotypes reflects oceanic niche differentiation.</title>
        <authorList>
            <person name="Rocap G."/>
            <person name="Larimer F.W."/>
            <person name="Lamerdin J.E."/>
            <person name="Malfatti S."/>
            <person name="Chain P."/>
            <person name="Ahlgren N.A."/>
            <person name="Arellano A."/>
            <person name="Coleman M."/>
            <person name="Hauser L."/>
            <person name="Hess W.R."/>
            <person name="Johnson Z.I."/>
            <person name="Land M.L."/>
            <person name="Lindell D."/>
            <person name="Post A.F."/>
            <person name="Regala W."/>
            <person name="Shah M."/>
            <person name="Shaw S.L."/>
            <person name="Steglich C."/>
            <person name="Sullivan M.B."/>
            <person name="Ting C.S."/>
            <person name="Tolonen A."/>
            <person name="Webb E.A."/>
            <person name="Zinser E.R."/>
            <person name="Chisholm S.W."/>
        </authorList>
    </citation>
    <scope>NUCLEOTIDE SEQUENCE [LARGE SCALE GENOMIC DNA]</scope>
    <source>
        <strain evidence="2">MIT 9313</strain>
    </source>
</reference>
<name>B9ERJ3_PROMM</name>
<dbReference type="KEGG" id="pmt:PMT_2573"/>
<proteinExistence type="predicted"/>
<gene>
    <name evidence="1" type="ordered locus">PMT_2573</name>
</gene>
<protein>
    <submittedName>
        <fullName evidence="1">Uncharacterized protein</fullName>
    </submittedName>
</protein>
<dbReference type="Proteomes" id="UP000001423">
    <property type="component" value="Chromosome"/>
</dbReference>